<keyword evidence="4 10" id="KW-0812">Transmembrane</keyword>
<dbReference type="PANTHER" id="PTHR32261">
    <property type="entry name" value="CALCIUM HOMEOSTASIS MODULATOR PROTEIN"/>
    <property type="match status" value="1"/>
</dbReference>
<protein>
    <submittedName>
        <fullName evidence="11">Uncharacterized protein</fullName>
    </submittedName>
</protein>
<feature type="transmembrane region" description="Helical" evidence="10">
    <location>
        <begin position="114"/>
        <end position="134"/>
    </location>
</feature>
<dbReference type="Proteomes" id="UP001159405">
    <property type="component" value="Unassembled WGS sequence"/>
</dbReference>
<keyword evidence="5 10" id="KW-1133">Transmembrane helix</keyword>
<keyword evidence="3" id="KW-0813">Transport</keyword>
<dbReference type="PANTHER" id="PTHR32261:SF1">
    <property type="entry name" value="CALCIUM HOMEOSTASIS MODULATOR PROTEIN"/>
    <property type="match status" value="1"/>
</dbReference>
<keyword evidence="12" id="KW-1185">Reference proteome</keyword>
<evidence type="ECO:0000256" key="7">
    <source>
        <dbReference type="ARBA" id="ARBA00023136"/>
    </source>
</evidence>
<sequence>KARAIIRATVYGIFLNDTLCRTGPERDTEKAMRSPVCHYFKLLFTIFYAMTLASVAPVAWLVLSFLQQKYYTCAYFGPPVDRISTATNATDRCHFKLGFRSKEMEETYKTNSQIAGWSLMIIFVLVLVISIGISQCMKKGKRLKIPSSKYYHHVEAQEAVEQYHAIALERVKEQAKMVIENLFAEMEGHTRVYSYLKGVADKVRNAYKEYLDIPLTRQQSTSDDSHHIPIDLVDGQRKIHPEMQPSYSGEDLPLISPARTDPSKNLREVPSIKIED</sequence>
<reference evidence="11 12" key="1">
    <citation type="submission" date="2022-05" db="EMBL/GenBank/DDBJ databases">
        <authorList>
            <consortium name="Genoscope - CEA"/>
            <person name="William W."/>
        </authorList>
    </citation>
    <scope>NUCLEOTIDE SEQUENCE [LARGE SCALE GENOMIC DNA]</scope>
</reference>
<keyword evidence="6" id="KW-0406">Ion transport</keyword>
<organism evidence="11 12">
    <name type="scientific">Porites lobata</name>
    <dbReference type="NCBI Taxonomy" id="104759"/>
    <lineage>
        <taxon>Eukaryota</taxon>
        <taxon>Metazoa</taxon>
        <taxon>Cnidaria</taxon>
        <taxon>Anthozoa</taxon>
        <taxon>Hexacorallia</taxon>
        <taxon>Scleractinia</taxon>
        <taxon>Fungiina</taxon>
        <taxon>Poritidae</taxon>
        <taxon>Porites</taxon>
    </lineage>
</organism>
<feature type="region of interest" description="Disordered" evidence="9">
    <location>
        <begin position="241"/>
        <end position="276"/>
    </location>
</feature>
<evidence type="ECO:0000256" key="1">
    <source>
        <dbReference type="ARBA" id="ARBA00004141"/>
    </source>
</evidence>
<proteinExistence type="inferred from homology"/>
<evidence type="ECO:0000256" key="5">
    <source>
        <dbReference type="ARBA" id="ARBA00022989"/>
    </source>
</evidence>
<dbReference type="InterPro" id="IPR029569">
    <property type="entry name" value="CALHM"/>
</dbReference>
<comment type="caution">
    <text evidence="11">The sequence shown here is derived from an EMBL/GenBank/DDBJ whole genome shotgun (WGS) entry which is preliminary data.</text>
</comment>
<comment type="subcellular location">
    <subcellularLocation>
        <location evidence="1">Membrane</location>
        <topology evidence="1">Multi-pass membrane protein</topology>
    </subcellularLocation>
</comment>
<evidence type="ECO:0000256" key="4">
    <source>
        <dbReference type="ARBA" id="ARBA00022692"/>
    </source>
</evidence>
<evidence type="ECO:0000256" key="2">
    <source>
        <dbReference type="ARBA" id="ARBA00008497"/>
    </source>
</evidence>
<evidence type="ECO:0000313" key="11">
    <source>
        <dbReference type="EMBL" id="CAH3105613.1"/>
    </source>
</evidence>
<evidence type="ECO:0000256" key="6">
    <source>
        <dbReference type="ARBA" id="ARBA00023065"/>
    </source>
</evidence>
<name>A0ABN8NGU9_9CNID</name>
<evidence type="ECO:0000256" key="8">
    <source>
        <dbReference type="ARBA" id="ARBA00023303"/>
    </source>
</evidence>
<dbReference type="EMBL" id="CALNXK010000018">
    <property type="protein sequence ID" value="CAH3105613.1"/>
    <property type="molecule type" value="Genomic_DNA"/>
</dbReference>
<gene>
    <name evidence="11" type="ORF">PLOB_00013776</name>
</gene>
<feature type="non-terminal residue" evidence="11">
    <location>
        <position position="1"/>
    </location>
</feature>
<accession>A0ABN8NGU9</accession>
<evidence type="ECO:0000256" key="3">
    <source>
        <dbReference type="ARBA" id="ARBA00022448"/>
    </source>
</evidence>
<evidence type="ECO:0000256" key="10">
    <source>
        <dbReference type="SAM" id="Phobius"/>
    </source>
</evidence>
<keyword evidence="7 10" id="KW-0472">Membrane</keyword>
<keyword evidence="8" id="KW-0407">Ion channel</keyword>
<comment type="similarity">
    <text evidence="2">Belongs to the CALHM family.</text>
</comment>
<dbReference type="Pfam" id="PF14798">
    <property type="entry name" value="Ca_hom_mod"/>
    <property type="match status" value="1"/>
</dbReference>
<evidence type="ECO:0000256" key="9">
    <source>
        <dbReference type="SAM" id="MobiDB-lite"/>
    </source>
</evidence>
<evidence type="ECO:0000313" key="12">
    <source>
        <dbReference type="Proteomes" id="UP001159405"/>
    </source>
</evidence>
<feature type="transmembrane region" description="Helical" evidence="10">
    <location>
        <begin position="42"/>
        <end position="63"/>
    </location>
</feature>